<dbReference type="RefSeq" id="WP_005683619.1">
    <property type="nucleotide sequence ID" value="NZ_ADNC01000022.1"/>
</dbReference>
<comment type="caution">
    <text evidence="2">The sequence shown here is derived from an EMBL/GenBank/DDBJ whole genome shotgun (WGS) entry which is preliminary data.</text>
</comment>
<feature type="transmembrane region" description="Helical" evidence="1">
    <location>
        <begin position="101"/>
        <end position="124"/>
    </location>
</feature>
<evidence type="ECO:0000256" key="1">
    <source>
        <dbReference type="SAM" id="Phobius"/>
    </source>
</evidence>
<evidence type="ECO:0000313" key="3">
    <source>
        <dbReference type="Proteomes" id="UP000004757"/>
    </source>
</evidence>
<keyword evidence="1" id="KW-0812">Transmembrane</keyword>
<name>D4XW57_9BACT</name>
<keyword evidence="1" id="KW-1133">Transmembrane helix</keyword>
<reference evidence="2 3" key="1">
    <citation type="submission" date="2010-03" db="EMBL/GenBank/DDBJ databases">
        <authorList>
            <person name="Glass J.I."/>
            <person name="Benders G.A."/>
            <person name="Durkin A.S."/>
            <person name="Farmerie W.G."/>
            <person name="Hlavinka K."/>
            <person name="Hostetler J."/>
            <person name="Jackson J."/>
            <person name="May M.A."/>
            <person name="Miller R.H."/>
            <person name="Paralanov V."/>
            <person name="Radune D."/>
            <person name="Szczypinski B."/>
            <person name="Brown D.R."/>
        </authorList>
    </citation>
    <scope>NUCLEOTIDE SEQUENCE [LARGE SCALE GENOMIC DNA]</scope>
    <source>
        <strain evidence="2 3">A21JP2</strain>
    </source>
</reference>
<evidence type="ECO:0000313" key="2">
    <source>
        <dbReference type="EMBL" id="EFF41407.1"/>
    </source>
</evidence>
<feature type="transmembrane region" description="Helical" evidence="1">
    <location>
        <begin position="65"/>
        <end position="95"/>
    </location>
</feature>
<gene>
    <name evidence="2" type="ORF">MALL_0720</name>
</gene>
<proteinExistence type="predicted"/>
<keyword evidence="3" id="KW-1185">Reference proteome</keyword>
<accession>D4XW57</accession>
<evidence type="ECO:0008006" key="4">
    <source>
        <dbReference type="Google" id="ProtNLM"/>
    </source>
</evidence>
<dbReference type="Proteomes" id="UP000004757">
    <property type="component" value="Unassembled WGS sequence"/>
</dbReference>
<dbReference type="AlphaFoldDB" id="D4XW57"/>
<keyword evidence="1" id="KW-0472">Membrane</keyword>
<organism evidence="2 3">
    <name type="scientific">Mycoplasmopsis alligatoris A21JP2</name>
    <dbReference type="NCBI Taxonomy" id="747682"/>
    <lineage>
        <taxon>Bacteria</taxon>
        <taxon>Bacillati</taxon>
        <taxon>Mycoplasmatota</taxon>
        <taxon>Mycoplasmoidales</taxon>
        <taxon>Metamycoplasmataceae</taxon>
        <taxon>Mycoplasmopsis</taxon>
    </lineage>
</organism>
<feature type="transmembrane region" description="Helical" evidence="1">
    <location>
        <begin position="20"/>
        <end position="44"/>
    </location>
</feature>
<dbReference type="EMBL" id="ADNC01000022">
    <property type="protein sequence ID" value="EFF41407.1"/>
    <property type="molecule type" value="Genomic_DNA"/>
</dbReference>
<protein>
    <recommendedName>
        <fullName evidence="4">DUF4064 domain-containing protein</fullName>
    </recommendedName>
</protein>
<sequence length="151" mass="17119">MENKLLSVSNEKLHTQKKYTYSAIILSLMSIFFSLMLIVAYIVILSITLTKNQFDGEEFFKNLPFYAFTNILVVIFGLLGLVAIILTILLIAFISNKECESIFILLIVGLFIPIVGLVGLIKLYKLLNLTLKQKEQMVSEPINIDDKVVQE</sequence>